<dbReference type="Gene3D" id="2.120.10.80">
    <property type="entry name" value="Kelch-type beta propeller"/>
    <property type="match status" value="1"/>
</dbReference>
<sequence length="378" mass="42752">MAIHKEQVLSKVNEKIHGQDEKAFGRIAKVVESCIQIDCQQQDTSQTIDKQTSQGQESSQDLDVIMLDEEKLKPIEEIQQRKEVELNGFFQFQKNCVWYLQIGQPIKQIAQIPNLALCKVVPISRVACLVIGGAFDQSSSKVFNSVRQITVDGQISFKAPMNLGRSTFGCSLSKEFHAILVAGGNVGQVQSTSRCEIYDIQKDLWTELPELNEEKCSISICITPSCHAYAFGGLQRQDRSIKLSNSIERLDLQQWQSKQSSNWQLLSVVLPIEGVDFGNIIRRNAETGQDEIIIFGGWSREQLKRVFMLTNNDQDCIERVGLMDIENQHQIDAMSDKDFFLVSGCQISDKQHGFDFVLGNSNLFAFDHYKITFSRISL</sequence>
<evidence type="ECO:0000256" key="1">
    <source>
        <dbReference type="ARBA" id="ARBA00022441"/>
    </source>
</evidence>
<comment type="caution">
    <text evidence="3">The sequence shown here is derived from an EMBL/GenBank/DDBJ whole genome shotgun (WGS) entry which is preliminary data.</text>
</comment>
<proteinExistence type="predicted"/>
<gene>
    <name evidence="3" type="ORF">FGO68_gene6056</name>
</gene>
<evidence type="ECO:0008006" key="5">
    <source>
        <dbReference type="Google" id="ProtNLM"/>
    </source>
</evidence>
<dbReference type="InterPro" id="IPR051746">
    <property type="entry name" value="Kelch_domain_containing_8"/>
</dbReference>
<name>A0A8J8NUM4_HALGN</name>
<reference evidence="3" key="1">
    <citation type="submission" date="2019-06" db="EMBL/GenBank/DDBJ databases">
        <authorList>
            <person name="Zheng W."/>
        </authorList>
    </citation>
    <scope>NUCLEOTIDE SEQUENCE</scope>
    <source>
        <strain evidence="3">QDHG01</strain>
    </source>
</reference>
<evidence type="ECO:0000256" key="2">
    <source>
        <dbReference type="ARBA" id="ARBA00022737"/>
    </source>
</evidence>
<protein>
    <recommendedName>
        <fullName evidence="5">Kelch motif family protein</fullName>
    </recommendedName>
</protein>
<dbReference type="EMBL" id="RRYP01007348">
    <property type="protein sequence ID" value="TNV80560.1"/>
    <property type="molecule type" value="Genomic_DNA"/>
</dbReference>
<dbReference type="InterPro" id="IPR015915">
    <property type="entry name" value="Kelch-typ_b-propeller"/>
</dbReference>
<dbReference type="PANTHER" id="PTHR46260">
    <property type="entry name" value="RING-TYPE DOMAIN-CONTAINING PROTEIN"/>
    <property type="match status" value="1"/>
</dbReference>
<dbReference type="OrthoDB" id="191037at2759"/>
<dbReference type="PANTHER" id="PTHR46260:SF3">
    <property type="entry name" value="RING-TYPE DOMAIN-CONTAINING PROTEIN"/>
    <property type="match status" value="1"/>
</dbReference>
<dbReference type="SMART" id="SM00612">
    <property type="entry name" value="Kelch"/>
    <property type="match status" value="2"/>
</dbReference>
<evidence type="ECO:0000313" key="4">
    <source>
        <dbReference type="Proteomes" id="UP000785679"/>
    </source>
</evidence>
<dbReference type="AlphaFoldDB" id="A0A8J8NUM4"/>
<keyword evidence="2" id="KW-0677">Repeat</keyword>
<dbReference type="InterPro" id="IPR006652">
    <property type="entry name" value="Kelch_1"/>
</dbReference>
<accession>A0A8J8NUM4</accession>
<keyword evidence="1" id="KW-0880">Kelch repeat</keyword>
<keyword evidence="4" id="KW-1185">Reference proteome</keyword>
<dbReference type="SUPFAM" id="SSF117281">
    <property type="entry name" value="Kelch motif"/>
    <property type="match status" value="1"/>
</dbReference>
<dbReference type="Proteomes" id="UP000785679">
    <property type="component" value="Unassembled WGS sequence"/>
</dbReference>
<evidence type="ECO:0000313" key="3">
    <source>
        <dbReference type="EMBL" id="TNV80560.1"/>
    </source>
</evidence>
<organism evidence="3 4">
    <name type="scientific">Halteria grandinella</name>
    <dbReference type="NCBI Taxonomy" id="5974"/>
    <lineage>
        <taxon>Eukaryota</taxon>
        <taxon>Sar</taxon>
        <taxon>Alveolata</taxon>
        <taxon>Ciliophora</taxon>
        <taxon>Intramacronucleata</taxon>
        <taxon>Spirotrichea</taxon>
        <taxon>Stichotrichia</taxon>
        <taxon>Sporadotrichida</taxon>
        <taxon>Halteriidae</taxon>
        <taxon>Halteria</taxon>
    </lineage>
</organism>
<dbReference type="Pfam" id="PF01344">
    <property type="entry name" value="Kelch_1"/>
    <property type="match status" value="1"/>
</dbReference>